<dbReference type="Proteomes" id="UP000235392">
    <property type="component" value="Unassembled WGS sequence"/>
</dbReference>
<evidence type="ECO:0000313" key="4">
    <source>
        <dbReference type="Proteomes" id="UP000235392"/>
    </source>
</evidence>
<evidence type="ECO:0000256" key="1">
    <source>
        <dbReference type="SAM" id="MobiDB-lite"/>
    </source>
</evidence>
<feature type="compositionally biased region" description="Polar residues" evidence="1">
    <location>
        <begin position="150"/>
        <end position="162"/>
    </location>
</feature>
<accession>A0A2N5UNP3</accession>
<dbReference type="AlphaFoldDB" id="A0A2N5UNP3"/>
<proteinExistence type="predicted"/>
<organism evidence="3 4">
    <name type="scientific">Puccinia coronata f. sp. avenae</name>
    <dbReference type="NCBI Taxonomy" id="200324"/>
    <lineage>
        <taxon>Eukaryota</taxon>
        <taxon>Fungi</taxon>
        <taxon>Dikarya</taxon>
        <taxon>Basidiomycota</taxon>
        <taxon>Pucciniomycotina</taxon>
        <taxon>Pucciniomycetes</taxon>
        <taxon>Pucciniales</taxon>
        <taxon>Pucciniaceae</taxon>
        <taxon>Puccinia</taxon>
    </lineage>
</organism>
<sequence>MRTPQFFLKSYTAALIILLTKRILHITTSTLITPELSAISRAPDEAACNSKTVRAAFPAVGSNSCLSGQVDQRRTPNGLMLDEVGWHSSPIVHDHLQLQRNRENLEVWDGAMFLCGYPLTPSHFSEDEYYHTYRNGPQQLKHNRFEPHDVQSTNQETVSSGESSKRQKDRSNSSEDATPAPDFGEFFDWFLSDRSNVDSAAGTVERKRGDETDSNQMKYFAKNKEKSVDSQISEVTPVTHYLVNFAYSR</sequence>
<name>A0A2N5UNP3_9BASI</name>
<gene>
    <name evidence="3" type="ORF">PCASD_04993</name>
    <name evidence="2" type="ORF">PCASD_21919</name>
</gene>
<feature type="compositionally biased region" description="Basic and acidic residues" evidence="1">
    <location>
        <begin position="163"/>
        <end position="173"/>
    </location>
</feature>
<dbReference type="EMBL" id="PGCI01000116">
    <property type="protein sequence ID" value="PLW39381.1"/>
    <property type="molecule type" value="Genomic_DNA"/>
</dbReference>
<feature type="region of interest" description="Disordered" evidence="1">
    <location>
        <begin position="149"/>
        <end position="181"/>
    </location>
</feature>
<comment type="caution">
    <text evidence="3">The sequence shown here is derived from an EMBL/GenBank/DDBJ whole genome shotgun (WGS) entry which is preliminary data.</text>
</comment>
<protein>
    <submittedName>
        <fullName evidence="3">Uncharacterized protein</fullName>
    </submittedName>
</protein>
<evidence type="ECO:0000313" key="2">
    <source>
        <dbReference type="EMBL" id="PLW08320.1"/>
    </source>
</evidence>
<reference evidence="3 4" key="1">
    <citation type="submission" date="2017-11" db="EMBL/GenBank/DDBJ databases">
        <title>De novo assembly and phasing of dikaryotic genomes from two isolates of Puccinia coronata f. sp. avenae, the causal agent of oat crown rust.</title>
        <authorList>
            <person name="Miller M.E."/>
            <person name="Zhang Y."/>
            <person name="Omidvar V."/>
            <person name="Sperschneider J."/>
            <person name="Schwessinger B."/>
            <person name="Raley C."/>
            <person name="Palmer J.M."/>
            <person name="Garnica D."/>
            <person name="Upadhyaya N."/>
            <person name="Rathjen J."/>
            <person name="Taylor J.M."/>
            <person name="Park R.F."/>
            <person name="Dodds P.N."/>
            <person name="Hirsch C.D."/>
            <person name="Kianian S.F."/>
            <person name="Figueroa M."/>
        </authorList>
    </citation>
    <scope>NUCLEOTIDE SEQUENCE [LARGE SCALE GENOMIC DNA]</scope>
    <source>
        <strain evidence="3">12SD80</strain>
    </source>
</reference>
<dbReference type="EMBL" id="PGCI01001072">
    <property type="protein sequence ID" value="PLW08320.1"/>
    <property type="molecule type" value="Genomic_DNA"/>
</dbReference>
<evidence type="ECO:0000313" key="3">
    <source>
        <dbReference type="EMBL" id="PLW39381.1"/>
    </source>
</evidence>